<proteinExistence type="inferred from homology"/>
<dbReference type="FunCoup" id="C4JQ87">
    <property type="interactions" value="576"/>
</dbReference>
<dbReference type="VEuPathDB" id="FungiDB:UREG_04641"/>
<dbReference type="AlphaFoldDB" id="C4JQ87"/>
<comment type="subcellular location">
    <subcellularLocation>
        <location evidence="1">Nucleus</location>
    </subcellularLocation>
</comment>
<evidence type="ECO:0000256" key="2">
    <source>
        <dbReference type="ARBA" id="ARBA00009993"/>
    </source>
</evidence>
<organism evidence="5 6">
    <name type="scientific">Uncinocarpus reesii (strain UAMH 1704)</name>
    <dbReference type="NCBI Taxonomy" id="336963"/>
    <lineage>
        <taxon>Eukaryota</taxon>
        <taxon>Fungi</taxon>
        <taxon>Dikarya</taxon>
        <taxon>Ascomycota</taxon>
        <taxon>Pezizomycotina</taxon>
        <taxon>Eurotiomycetes</taxon>
        <taxon>Eurotiomycetidae</taxon>
        <taxon>Onygenales</taxon>
        <taxon>Onygenaceae</taxon>
        <taxon>Uncinocarpus</taxon>
    </lineage>
</organism>
<dbReference type="SUPFAM" id="SSF54695">
    <property type="entry name" value="POZ domain"/>
    <property type="match status" value="1"/>
</dbReference>
<dbReference type="eggNOG" id="KOG3473">
    <property type="taxonomic scope" value="Eukaryota"/>
</dbReference>
<dbReference type="STRING" id="336963.C4JQ87"/>
<dbReference type="Proteomes" id="UP000002058">
    <property type="component" value="Unassembled WGS sequence"/>
</dbReference>
<dbReference type="PANTHER" id="PTHR20648">
    <property type="entry name" value="ELONGIN-C"/>
    <property type="match status" value="1"/>
</dbReference>
<comment type="similarity">
    <text evidence="2">Belongs to the SKP1 family.</text>
</comment>
<evidence type="ECO:0000313" key="6">
    <source>
        <dbReference type="Proteomes" id="UP000002058"/>
    </source>
</evidence>
<dbReference type="FunFam" id="3.30.710.10:FF:000035">
    <property type="entry name" value="Elongin C transcription elongation factor"/>
    <property type="match status" value="1"/>
</dbReference>
<dbReference type="InterPro" id="IPR039948">
    <property type="entry name" value="ELC1"/>
</dbReference>
<keyword evidence="6" id="KW-1185">Reference proteome</keyword>
<dbReference type="RefSeq" id="XP_002545124.1">
    <property type="nucleotide sequence ID" value="XM_002545078.1"/>
</dbReference>
<dbReference type="InterPro" id="IPR011333">
    <property type="entry name" value="SKP1/BTB/POZ_sf"/>
</dbReference>
<evidence type="ECO:0000313" key="5">
    <source>
        <dbReference type="EMBL" id="EEP79795.1"/>
    </source>
</evidence>
<dbReference type="GO" id="GO:0005634">
    <property type="term" value="C:nucleus"/>
    <property type="evidence" value="ECO:0007669"/>
    <property type="project" value="UniProtKB-SubCell"/>
</dbReference>
<dbReference type="KEGG" id="ure:UREG_04641"/>
<evidence type="ECO:0000256" key="3">
    <source>
        <dbReference type="ARBA" id="ARBA00021347"/>
    </source>
</evidence>
<name>C4JQ87_UNCRE</name>
<protein>
    <recommendedName>
        <fullName evidence="3">Elongin-C</fullName>
    </recommendedName>
</protein>
<reference evidence="6" key="1">
    <citation type="journal article" date="2009" name="Genome Res.">
        <title>Comparative genomic analyses of the human fungal pathogens Coccidioides and their relatives.</title>
        <authorList>
            <person name="Sharpton T.J."/>
            <person name="Stajich J.E."/>
            <person name="Rounsley S.D."/>
            <person name="Gardner M.J."/>
            <person name="Wortman J.R."/>
            <person name="Jordar V.S."/>
            <person name="Maiti R."/>
            <person name="Kodira C.D."/>
            <person name="Neafsey D.E."/>
            <person name="Zeng Q."/>
            <person name="Hung C.-Y."/>
            <person name="McMahan C."/>
            <person name="Muszewska A."/>
            <person name="Grynberg M."/>
            <person name="Mandel M.A."/>
            <person name="Kellner E.M."/>
            <person name="Barker B.M."/>
            <person name="Galgiani J.N."/>
            <person name="Orbach M.J."/>
            <person name="Kirkland T.N."/>
            <person name="Cole G.T."/>
            <person name="Henn M.R."/>
            <person name="Birren B.W."/>
            <person name="Taylor J.W."/>
        </authorList>
    </citation>
    <scope>NUCLEOTIDE SEQUENCE [LARGE SCALE GENOMIC DNA]</scope>
    <source>
        <strain evidence="6">UAMH 1704</strain>
    </source>
</reference>
<dbReference type="InParanoid" id="C4JQ87"/>
<dbReference type="GeneID" id="8440026"/>
<gene>
    <name evidence="5" type="ORF">UREG_04641</name>
</gene>
<dbReference type="HOGENOM" id="CLU_130038_1_0_1"/>
<dbReference type="Gene3D" id="3.30.710.10">
    <property type="entry name" value="Potassium Channel Kv1.1, Chain A"/>
    <property type="match status" value="1"/>
</dbReference>
<accession>C4JQ87</accession>
<dbReference type="EMBL" id="CH476616">
    <property type="protein sequence ID" value="EEP79795.1"/>
    <property type="molecule type" value="Genomic_DNA"/>
</dbReference>
<keyword evidence="4" id="KW-0539">Nucleus</keyword>
<dbReference type="OrthoDB" id="249087at2759"/>
<sequence length="177" mass="19816">MATDTNLPEFVTLTSNDGFDYVISRSAACISGTIRRMLDPANNFSEAVSGRCVLENMKFVHHAPYDAPYWAKIRLTLSSKWCCPRESQANVPDMDIPPELCLELLLAADYLDIDLANAFVFSRFTESANSVQDALVFDPKIPLFCLTTSQTVRLGLRNKMRNIRDACSVEWDLASPL</sequence>
<evidence type="ECO:0000256" key="1">
    <source>
        <dbReference type="ARBA" id="ARBA00004123"/>
    </source>
</evidence>
<dbReference type="OMA" id="PEICLEV"/>
<evidence type="ECO:0000256" key="4">
    <source>
        <dbReference type="ARBA" id="ARBA00023242"/>
    </source>
</evidence>